<dbReference type="AlphaFoldDB" id="A0A0R2NNN1"/>
<feature type="transmembrane region" description="Helical" evidence="1">
    <location>
        <begin position="7"/>
        <end position="29"/>
    </location>
</feature>
<dbReference type="Pfam" id="PF09911">
    <property type="entry name" value="DUF2140"/>
    <property type="match status" value="1"/>
</dbReference>
<comment type="caution">
    <text evidence="2">The sequence shown here is derived from an EMBL/GenBank/DDBJ whole genome shotgun (WGS) entry which is preliminary data.</text>
</comment>
<evidence type="ECO:0000313" key="2">
    <source>
        <dbReference type="EMBL" id="KRO26299.1"/>
    </source>
</evidence>
<keyword evidence="1" id="KW-1133">Transmembrane helix</keyword>
<reference evidence="2 3" key="1">
    <citation type="journal article" date="2015" name="Genome Announc.">
        <title>Expanding the biotechnology potential of lactobacilli through comparative genomics of 213 strains and associated genera.</title>
        <authorList>
            <person name="Sun Z."/>
            <person name="Harris H.M."/>
            <person name="McCann A."/>
            <person name="Guo C."/>
            <person name="Argimon S."/>
            <person name="Zhang W."/>
            <person name="Yang X."/>
            <person name="Jeffery I.B."/>
            <person name="Cooney J.C."/>
            <person name="Kagawa T.F."/>
            <person name="Liu W."/>
            <person name="Song Y."/>
            <person name="Salvetti E."/>
            <person name="Wrobel A."/>
            <person name="Rasinkangas P."/>
            <person name="Parkhill J."/>
            <person name="Rea M.C."/>
            <person name="O'Sullivan O."/>
            <person name="Ritari J."/>
            <person name="Douillard F.P."/>
            <person name="Paul Ross R."/>
            <person name="Yang R."/>
            <person name="Briner A.E."/>
            <person name="Felis G.E."/>
            <person name="de Vos W.M."/>
            <person name="Barrangou R."/>
            <person name="Klaenhammer T.R."/>
            <person name="Caufield P.W."/>
            <person name="Cui Y."/>
            <person name="Zhang H."/>
            <person name="O'Toole P.W."/>
        </authorList>
    </citation>
    <scope>NUCLEOTIDE SEQUENCE [LARGE SCALE GENOMIC DNA]</scope>
    <source>
        <strain evidence="2 3">DSM 23026</strain>
    </source>
</reference>
<dbReference type="Proteomes" id="UP000051249">
    <property type="component" value="Unassembled WGS sequence"/>
</dbReference>
<dbReference type="PATRIC" id="fig|480391.4.peg.86"/>
<dbReference type="OrthoDB" id="2241695at2"/>
<keyword evidence="1" id="KW-0812">Transmembrane</keyword>
<sequence length="196" mass="22290">MNKKLYYFWKWAFLVLLALIVGVGIFIFIQSKPNSDQELSSTTTNGERDKISISLNRVQLNDLSEAYLTPYQKNSGFTYHFVVGEKDALILGQTELLGQKFNYVLSMTPTVVSDGNIRLVANKLAVGSLRLPPKIVLSYIARNYQLPKWIHISGSEAILRLDQLKTDNHVSYQANIIDFKNNKFEFSINVPKSKIN</sequence>
<proteinExistence type="predicted"/>
<gene>
    <name evidence="2" type="ORF">IV88_GL000084</name>
</gene>
<organism evidence="2 3">
    <name type="scientific">Pediococcus argentinicus</name>
    <dbReference type="NCBI Taxonomy" id="480391"/>
    <lineage>
        <taxon>Bacteria</taxon>
        <taxon>Bacillati</taxon>
        <taxon>Bacillota</taxon>
        <taxon>Bacilli</taxon>
        <taxon>Lactobacillales</taxon>
        <taxon>Lactobacillaceae</taxon>
        <taxon>Pediococcus</taxon>
    </lineage>
</organism>
<evidence type="ECO:0008006" key="4">
    <source>
        <dbReference type="Google" id="ProtNLM"/>
    </source>
</evidence>
<name>A0A0R2NNN1_9LACO</name>
<evidence type="ECO:0000256" key="1">
    <source>
        <dbReference type="SAM" id="Phobius"/>
    </source>
</evidence>
<evidence type="ECO:0000313" key="3">
    <source>
        <dbReference type="Proteomes" id="UP000051249"/>
    </source>
</evidence>
<accession>A0A0R2NNN1</accession>
<protein>
    <recommendedName>
        <fullName evidence="4">DUF2140 family protein</fullName>
    </recommendedName>
</protein>
<dbReference type="EMBL" id="JQCQ01000001">
    <property type="protein sequence ID" value="KRO26299.1"/>
    <property type="molecule type" value="Genomic_DNA"/>
</dbReference>
<keyword evidence="3" id="KW-1185">Reference proteome</keyword>
<dbReference type="InterPro" id="IPR018672">
    <property type="entry name" value="DUF2140"/>
</dbReference>
<keyword evidence="1" id="KW-0472">Membrane</keyword>
<dbReference type="RefSeq" id="WP_057797590.1">
    <property type="nucleotide sequence ID" value="NZ_BJZZ01000001.1"/>
</dbReference>